<evidence type="ECO:0000256" key="2">
    <source>
        <dbReference type="ARBA" id="ARBA00023015"/>
    </source>
</evidence>
<name>A0A1Q6FCU9_9BACT</name>
<sequence length="122" mass="14280">MEKLTPREEELMRCFWTRGPLFVRELVALWPEPKPHFNTLSTMVRGLEAKGYVGHKAYGGTYQYYPLVSEEEFSRKTLKGVVSKYFDNSYLGVVSSLVREEKISVDDLRDLIRQIESQTEKR</sequence>
<organism evidence="5 6">
    <name type="scientific">Alistipes putredinis</name>
    <dbReference type="NCBI Taxonomy" id="28117"/>
    <lineage>
        <taxon>Bacteria</taxon>
        <taxon>Pseudomonadati</taxon>
        <taxon>Bacteroidota</taxon>
        <taxon>Bacteroidia</taxon>
        <taxon>Bacteroidales</taxon>
        <taxon>Rikenellaceae</taxon>
        <taxon>Alistipes</taxon>
    </lineage>
</organism>
<dbReference type="EMBL" id="MNQH01000001">
    <property type="protein sequence ID" value="OKY96689.1"/>
    <property type="molecule type" value="Genomic_DNA"/>
</dbReference>
<dbReference type="GO" id="GO:0045892">
    <property type="term" value="P:negative regulation of DNA-templated transcription"/>
    <property type="evidence" value="ECO:0007669"/>
    <property type="project" value="InterPro"/>
</dbReference>
<dbReference type="Gene3D" id="1.10.10.10">
    <property type="entry name" value="Winged helix-like DNA-binding domain superfamily/Winged helix DNA-binding domain"/>
    <property type="match status" value="1"/>
</dbReference>
<comment type="similarity">
    <text evidence="1">Belongs to the BlaI transcriptional regulatory family.</text>
</comment>
<keyword evidence="3" id="KW-0238">DNA-binding</keyword>
<dbReference type="STRING" id="28117.BHV66_01090"/>
<reference evidence="5 6" key="1">
    <citation type="journal article" date="2016" name="Nat. Biotechnol.">
        <title>Measurement of bacterial replication rates in microbial communities.</title>
        <authorList>
            <person name="Brown C.T."/>
            <person name="Olm M.R."/>
            <person name="Thomas B.C."/>
            <person name="Banfield J.F."/>
        </authorList>
    </citation>
    <scope>NUCLEOTIDE SEQUENCE [LARGE SCALE GENOMIC DNA]</scope>
    <source>
        <strain evidence="5">CAG:67_53_122</strain>
    </source>
</reference>
<evidence type="ECO:0000313" key="5">
    <source>
        <dbReference type="EMBL" id="OKY96689.1"/>
    </source>
</evidence>
<dbReference type="InterPro" id="IPR036390">
    <property type="entry name" value="WH_DNA-bd_sf"/>
</dbReference>
<dbReference type="InterPro" id="IPR005650">
    <property type="entry name" value="BlaI_family"/>
</dbReference>
<keyword evidence="2" id="KW-0805">Transcription regulation</keyword>
<dbReference type="RefSeq" id="WP_004330210.1">
    <property type="nucleotide sequence ID" value="NZ_BAAFKT010000023.1"/>
</dbReference>
<dbReference type="Proteomes" id="UP000187417">
    <property type="component" value="Unassembled WGS sequence"/>
</dbReference>
<dbReference type="SUPFAM" id="SSF46785">
    <property type="entry name" value="Winged helix' DNA-binding domain"/>
    <property type="match status" value="1"/>
</dbReference>
<dbReference type="GeneID" id="73804237"/>
<protein>
    <submittedName>
        <fullName evidence="5">Transcriptional regulator</fullName>
    </submittedName>
</protein>
<proteinExistence type="inferred from homology"/>
<comment type="caution">
    <text evidence="5">The sequence shown here is derived from an EMBL/GenBank/DDBJ whole genome shotgun (WGS) entry which is preliminary data.</text>
</comment>
<dbReference type="PIRSF" id="PIRSF019455">
    <property type="entry name" value="CopR_AtkY"/>
    <property type="match status" value="1"/>
</dbReference>
<dbReference type="Pfam" id="PF03965">
    <property type="entry name" value="Penicillinase_R"/>
    <property type="match status" value="1"/>
</dbReference>
<dbReference type="InterPro" id="IPR036388">
    <property type="entry name" value="WH-like_DNA-bd_sf"/>
</dbReference>
<evidence type="ECO:0000256" key="4">
    <source>
        <dbReference type="ARBA" id="ARBA00023163"/>
    </source>
</evidence>
<gene>
    <name evidence="5" type="ORF">BHV66_01090</name>
</gene>
<dbReference type="Gene3D" id="1.10.4040.10">
    <property type="entry name" value="Penicillinase repressor domain"/>
    <property type="match status" value="1"/>
</dbReference>
<evidence type="ECO:0000256" key="1">
    <source>
        <dbReference type="ARBA" id="ARBA00011046"/>
    </source>
</evidence>
<evidence type="ECO:0000256" key="3">
    <source>
        <dbReference type="ARBA" id="ARBA00023125"/>
    </source>
</evidence>
<keyword evidence="4" id="KW-0804">Transcription</keyword>
<dbReference type="AlphaFoldDB" id="A0A1Q6FCU9"/>
<evidence type="ECO:0000313" key="6">
    <source>
        <dbReference type="Proteomes" id="UP000187417"/>
    </source>
</evidence>
<dbReference type="GO" id="GO:0003677">
    <property type="term" value="F:DNA binding"/>
    <property type="evidence" value="ECO:0007669"/>
    <property type="project" value="UniProtKB-KW"/>
</dbReference>
<accession>A0A1Q6FCU9</accession>